<proteinExistence type="predicted"/>
<dbReference type="EMBL" id="LVJN01000018">
    <property type="protein sequence ID" value="OSM05196.1"/>
    <property type="molecule type" value="Genomic_DNA"/>
</dbReference>
<name>A0A1Y2K939_9PROT</name>
<organism evidence="2 3">
    <name type="scientific">Magnetofaba australis IT-1</name>
    <dbReference type="NCBI Taxonomy" id="1434232"/>
    <lineage>
        <taxon>Bacteria</taxon>
        <taxon>Pseudomonadati</taxon>
        <taxon>Pseudomonadota</taxon>
        <taxon>Magnetococcia</taxon>
        <taxon>Magnetococcales</taxon>
        <taxon>Magnetococcaceae</taxon>
        <taxon>Magnetofaba</taxon>
    </lineage>
</organism>
<accession>A0A1Y2K939</accession>
<dbReference type="RefSeq" id="WP_085441826.1">
    <property type="nucleotide sequence ID" value="NZ_LVJN01000018.1"/>
</dbReference>
<dbReference type="InterPro" id="IPR014756">
    <property type="entry name" value="Ig_E-set"/>
</dbReference>
<dbReference type="InterPro" id="IPR013783">
    <property type="entry name" value="Ig-like_fold"/>
</dbReference>
<dbReference type="OrthoDB" id="9795530at2"/>
<evidence type="ECO:0000259" key="1">
    <source>
        <dbReference type="Pfam" id="PF08770"/>
    </source>
</evidence>
<dbReference type="STRING" id="1434232.MAIT1_03356"/>
<dbReference type="NCBIfam" id="TIGR04490">
    <property type="entry name" value="SoxZ_true"/>
    <property type="match status" value="1"/>
</dbReference>
<dbReference type="Proteomes" id="UP000194003">
    <property type="component" value="Unassembled WGS sequence"/>
</dbReference>
<gene>
    <name evidence="2" type="ORF">MAIT1_03356</name>
</gene>
<feature type="domain" description="Sulphur oxidation protein SoxZ" evidence="1">
    <location>
        <begin position="11"/>
        <end position="102"/>
    </location>
</feature>
<sequence length="105" mass="11499">MASIGKAKVKVKKMGDVAEVKAVIKHPMETGLRKNKKTGEKIPAHYIETVEGKYNGKTVFQAEWGAAVSQNPFVSFYIKADAPGELVMTWKDNKGGVFTESAKVK</sequence>
<dbReference type="InterPro" id="IPR030995">
    <property type="entry name" value="SoxZ"/>
</dbReference>
<evidence type="ECO:0000313" key="2">
    <source>
        <dbReference type="EMBL" id="OSM05196.1"/>
    </source>
</evidence>
<keyword evidence="3" id="KW-1185">Reference proteome</keyword>
<dbReference type="Pfam" id="PF08770">
    <property type="entry name" value="SoxZ"/>
    <property type="match status" value="1"/>
</dbReference>
<dbReference type="SUPFAM" id="SSF81296">
    <property type="entry name" value="E set domains"/>
    <property type="match status" value="1"/>
</dbReference>
<dbReference type="Gene3D" id="2.60.40.10">
    <property type="entry name" value="Immunoglobulins"/>
    <property type="match status" value="1"/>
</dbReference>
<protein>
    <submittedName>
        <fullName evidence="2">Putative sulfur oxidation protein SoxZ</fullName>
    </submittedName>
</protein>
<evidence type="ECO:0000313" key="3">
    <source>
        <dbReference type="Proteomes" id="UP000194003"/>
    </source>
</evidence>
<comment type="caution">
    <text evidence="2">The sequence shown here is derived from an EMBL/GenBank/DDBJ whole genome shotgun (WGS) entry which is preliminary data.</text>
</comment>
<dbReference type="InterPro" id="IPR014880">
    <property type="entry name" value="SoxZ_dom"/>
</dbReference>
<dbReference type="AlphaFoldDB" id="A0A1Y2K939"/>
<reference evidence="2 3" key="1">
    <citation type="journal article" date="2016" name="BMC Genomics">
        <title>Combined genomic and structural analyses of a cultured magnetotactic bacterium reveals its niche adaptation to a dynamic environment.</title>
        <authorList>
            <person name="Araujo A.C."/>
            <person name="Morillo V."/>
            <person name="Cypriano J."/>
            <person name="Teixeira L.C."/>
            <person name="Leao P."/>
            <person name="Lyra S."/>
            <person name="Almeida L.G."/>
            <person name="Bazylinski D.A."/>
            <person name="Vasconcellos A.T."/>
            <person name="Abreu F."/>
            <person name="Lins U."/>
        </authorList>
    </citation>
    <scope>NUCLEOTIDE SEQUENCE [LARGE SCALE GENOMIC DNA]</scope>
    <source>
        <strain evidence="2 3">IT-1</strain>
    </source>
</reference>